<accession>A0A6A3I8Z2</accession>
<sequence length="123" mass="13401">MLLLENGRRLTSLIPLRDCRIPLASQRHRSPGRLISHVDGAVSLLLDDYQSATVSVALGEGVVTLSLGEADCLLRQIALSNDSIQTRLDRRERSLGGREPDAQVVAFGACVVAFALHSEQLRQ</sequence>
<reference evidence="1 2" key="1">
    <citation type="submission" date="2018-09" db="EMBL/GenBank/DDBJ databases">
        <title>Genomic investigation of the strawberry pathogen Phytophthora fragariae indicates pathogenicity is determined by transcriptional variation in three key races.</title>
        <authorList>
            <person name="Adams T.M."/>
            <person name="Armitage A.D."/>
            <person name="Sobczyk M.K."/>
            <person name="Bates H.J."/>
            <person name="Dunwell J.M."/>
            <person name="Nellist C.F."/>
            <person name="Harrison R.J."/>
        </authorList>
    </citation>
    <scope>NUCLEOTIDE SEQUENCE [LARGE SCALE GENOMIC DNA]</scope>
    <source>
        <strain evidence="1 2">SCRP245</strain>
    </source>
</reference>
<name>A0A6A3I8Z2_9STRA</name>
<evidence type="ECO:0000313" key="2">
    <source>
        <dbReference type="Proteomes" id="UP000460718"/>
    </source>
</evidence>
<organism evidence="1 2">
    <name type="scientific">Phytophthora fragariae</name>
    <dbReference type="NCBI Taxonomy" id="53985"/>
    <lineage>
        <taxon>Eukaryota</taxon>
        <taxon>Sar</taxon>
        <taxon>Stramenopiles</taxon>
        <taxon>Oomycota</taxon>
        <taxon>Peronosporomycetes</taxon>
        <taxon>Peronosporales</taxon>
        <taxon>Peronosporaceae</taxon>
        <taxon>Phytophthora</taxon>
    </lineage>
</organism>
<protein>
    <submittedName>
        <fullName evidence="1">Uncharacterized protein</fullName>
    </submittedName>
</protein>
<proteinExistence type="predicted"/>
<comment type="caution">
    <text evidence="1">The sequence shown here is derived from an EMBL/GenBank/DDBJ whole genome shotgun (WGS) entry which is preliminary data.</text>
</comment>
<gene>
    <name evidence="1" type="ORF">PF011_g23909</name>
</gene>
<dbReference type="Proteomes" id="UP000460718">
    <property type="component" value="Unassembled WGS sequence"/>
</dbReference>
<dbReference type="EMBL" id="QXFW01002631">
    <property type="protein sequence ID" value="KAE8976778.1"/>
    <property type="molecule type" value="Genomic_DNA"/>
</dbReference>
<evidence type="ECO:0000313" key="1">
    <source>
        <dbReference type="EMBL" id="KAE8976778.1"/>
    </source>
</evidence>
<dbReference type="AlphaFoldDB" id="A0A6A3I8Z2"/>